<sequence length="115" mass="13173">MKRFLLLFLAITMIIPLAYAETSSTNHYQTAQQRVCKIERECLAATTEANFETLNQVCNRKDEAALKRMIAAGQVYILTPSMTIRMVDHGFTKCKVYVVDLGIEVWVSTDFIEYK</sequence>
<dbReference type="EMBL" id="BK015918">
    <property type="protein sequence ID" value="DAF85120.1"/>
    <property type="molecule type" value="Genomic_DNA"/>
</dbReference>
<reference evidence="1" key="1">
    <citation type="journal article" date="2021" name="Proc. Natl. Acad. Sci. U.S.A.">
        <title>A Catalog of Tens of Thousands of Viruses from Human Metagenomes Reveals Hidden Associations with Chronic Diseases.</title>
        <authorList>
            <person name="Tisza M.J."/>
            <person name="Buck C.B."/>
        </authorList>
    </citation>
    <scope>NUCLEOTIDE SEQUENCE</scope>
    <source>
        <strain evidence="1">Ctxdc10</strain>
    </source>
</reference>
<organism evidence="1">
    <name type="scientific">Siphoviridae sp. ctxdc10</name>
    <dbReference type="NCBI Taxonomy" id="2825740"/>
    <lineage>
        <taxon>Viruses</taxon>
        <taxon>Duplodnaviria</taxon>
        <taxon>Heunggongvirae</taxon>
        <taxon>Uroviricota</taxon>
        <taxon>Caudoviricetes</taxon>
    </lineage>
</organism>
<name>A0A8S5TSG4_9CAUD</name>
<proteinExistence type="predicted"/>
<accession>A0A8S5TSG4</accession>
<evidence type="ECO:0000313" key="1">
    <source>
        <dbReference type="EMBL" id="DAF85120.1"/>
    </source>
</evidence>
<protein>
    <submittedName>
        <fullName evidence="1">Uncharacterized protein</fullName>
    </submittedName>
</protein>